<dbReference type="InterPro" id="IPR036177">
    <property type="entry name" value="Peptidase_M55_sf"/>
</dbReference>
<keyword evidence="2" id="KW-1185">Reference proteome</keyword>
<dbReference type="RefSeq" id="WP_197539530.1">
    <property type="nucleotide sequence ID" value="NZ_LN824141.1"/>
</dbReference>
<keyword evidence="1" id="KW-0378">Hydrolase</keyword>
<dbReference type="Pfam" id="PF04951">
    <property type="entry name" value="Peptidase_M55"/>
    <property type="match status" value="1"/>
</dbReference>
<organism evidence="1 2">
    <name type="scientific">Defluviitoga tunisiensis</name>
    <dbReference type="NCBI Taxonomy" id="1006576"/>
    <lineage>
        <taxon>Bacteria</taxon>
        <taxon>Thermotogati</taxon>
        <taxon>Thermotogota</taxon>
        <taxon>Thermotogae</taxon>
        <taxon>Petrotogales</taxon>
        <taxon>Petrotogaceae</taxon>
        <taxon>Defluviitoga</taxon>
    </lineage>
</organism>
<proteinExistence type="predicted"/>
<dbReference type="STRING" id="1006576.DTL3_1744"/>
<dbReference type="Gene3D" id="3.30.1360.130">
    <property type="entry name" value="Dipeptide transport protein"/>
    <property type="match status" value="1"/>
</dbReference>
<dbReference type="AlphaFoldDB" id="A0A0C7P5B8"/>
<dbReference type="EMBL" id="LN824141">
    <property type="protein sequence ID" value="CEP79029.1"/>
    <property type="molecule type" value="Genomic_DNA"/>
</dbReference>
<dbReference type="Gene3D" id="3.40.50.10780">
    <property type="entry name" value="Dipeptide transport protein"/>
    <property type="match status" value="1"/>
</dbReference>
<keyword evidence="1" id="KW-0031">Aminopeptidase</keyword>
<dbReference type="HOGENOM" id="CLU_086038_0_0_0"/>
<reference evidence="2" key="1">
    <citation type="submission" date="2014-11" db="EMBL/GenBank/DDBJ databases">
        <authorList>
            <person name="Wibberg D."/>
        </authorList>
    </citation>
    <scope>NUCLEOTIDE SEQUENCE [LARGE SCALE GENOMIC DNA]</scope>
    <source>
        <strain evidence="2">L3</strain>
    </source>
</reference>
<dbReference type="InterPro" id="IPR027476">
    <property type="entry name" value="DppA_N"/>
</dbReference>
<dbReference type="SUPFAM" id="SSF63992">
    <property type="entry name" value="Dipeptide transport protein"/>
    <property type="match status" value="1"/>
</dbReference>
<dbReference type="CDD" id="cd08769">
    <property type="entry name" value="DAP_dppA_2"/>
    <property type="match status" value="1"/>
</dbReference>
<accession>A0A0C7P5B8</accession>
<name>A0A0C7P5B8_DEFTU</name>
<evidence type="ECO:0000313" key="1">
    <source>
        <dbReference type="EMBL" id="CEP79029.1"/>
    </source>
</evidence>
<dbReference type="EC" id="3.4.11.-" evidence="1"/>
<keyword evidence="1" id="KW-0645">Protease</keyword>
<dbReference type="KEGG" id="dtn:DTL3_1744"/>
<protein>
    <submittedName>
        <fullName evidence="1">Peptidase M55 D-aminopeptidase</fullName>
        <ecNumber evidence="1">3.4.11.-</ecNumber>
    </submittedName>
</protein>
<sequence length="274" mass="31575">MSIIKIYVSFDFEGLGGISQWDDVTKDNKDYKQKYAVIQLKTLFEQLRDHEVVISDSHDKGNNIPWEITNDYPNVKLISGGIRKYYMMSGIDESFDRMIFFGYHSGVGEIYSTMDHTYSSSCIHNIWINGKKMSETLINAAYGGVFDVPLAMVVGDDKLKMQLAPYFNKIYYIETKKSLGRYAAQFKPMKILLEEISSTTKLMLSKAKEYFEIFKFDKPIEMIVELSDTSKADMVESMPLIERIDGRKVKLLSDEYKMIFEALLAITYICSVKI</sequence>
<dbReference type="GO" id="GO:0004177">
    <property type="term" value="F:aminopeptidase activity"/>
    <property type="evidence" value="ECO:0007669"/>
    <property type="project" value="UniProtKB-KW"/>
</dbReference>
<dbReference type="Proteomes" id="UP000032809">
    <property type="component" value="Chromosome I"/>
</dbReference>
<evidence type="ECO:0000313" key="2">
    <source>
        <dbReference type="Proteomes" id="UP000032809"/>
    </source>
</evidence>
<gene>
    <name evidence="1" type="primary">dppA11</name>
    <name evidence="1" type="ORF">DTL3_1744</name>
</gene>
<dbReference type="InterPro" id="IPR007035">
    <property type="entry name" value="Peptidase_M55"/>
</dbReference>